<dbReference type="CDD" id="cd11067">
    <property type="entry name" value="CYP152"/>
    <property type="match status" value="1"/>
</dbReference>
<keyword evidence="5" id="KW-0560">Oxidoreductase</keyword>
<gene>
    <name evidence="9" type="ORF">GA0074692_3273</name>
</gene>
<evidence type="ECO:0000313" key="10">
    <source>
        <dbReference type="Proteomes" id="UP000198959"/>
    </source>
</evidence>
<dbReference type="GO" id="GO:0020037">
    <property type="term" value="F:heme binding"/>
    <property type="evidence" value="ECO:0007669"/>
    <property type="project" value="InterPro"/>
</dbReference>
<organism evidence="9 10">
    <name type="scientific">Micromonospora pallida</name>
    <dbReference type="NCBI Taxonomy" id="145854"/>
    <lineage>
        <taxon>Bacteria</taxon>
        <taxon>Bacillati</taxon>
        <taxon>Actinomycetota</taxon>
        <taxon>Actinomycetes</taxon>
        <taxon>Micromonosporales</taxon>
        <taxon>Micromonosporaceae</taxon>
        <taxon>Micromonospora</taxon>
    </lineage>
</organism>
<evidence type="ECO:0000256" key="5">
    <source>
        <dbReference type="ARBA" id="ARBA00023002"/>
    </source>
</evidence>
<evidence type="ECO:0000256" key="7">
    <source>
        <dbReference type="ARBA" id="ARBA00023033"/>
    </source>
</evidence>
<dbReference type="Proteomes" id="UP000198959">
    <property type="component" value="Unassembled WGS sequence"/>
</dbReference>
<evidence type="ECO:0000313" key="9">
    <source>
        <dbReference type="EMBL" id="SCL32274.1"/>
    </source>
</evidence>
<dbReference type="RefSeq" id="WP_091645435.1">
    <property type="nucleotide sequence ID" value="NZ_FMHW01000002.1"/>
</dbReference>
<dbReference type="PANTHER" id="PTHR24286">
    <property type="entry name" value="CYTOCHROME P450 26"/>
    <property type="match status" value="1"/>
</dbReference>
<dbReference type="Gene3D" id="1.10.630.10">
    <property type="entry name" value="Cytochrome P450"/>
    <property type="match status" value="1"/>
</dbReference>
<keyword evidence="6 8" id="KW-0408">Iron</keyword>
<keyword evidence="10" id="KW-1185">Reference proteome</keyword>
<sequence length="413" mass="46030">MSSHRVLRLDNTIPLAVQGYAWLPNRHRRARADAVPMRLLGRPAVALRGPEAARFFYDERHVRRHGAIPEPVRSTLFGHGAVHALDGSAHRVRKAMFLALLTGGGVDHLVVRSQAAWDAAVPEWADRSPVVLFDETARLLTRAVCDWTGVPVPPDDLPALATDLIALVDGFGTAGPRHWRARRARARREAWLADLVDRVRRNDPTASADSAVVAVARHRDADGAELDRHTAAVELLNILRPTVAVSWFVAFAAHALHRWPGHRDRLRADDPAFAEAFTQEVRRFYPFAPFVGGRAVRDLEWAGERIPAGAMVLLDIYGQHHDARFWPDPYRFTPERFLNREVDPYELLPQGGGDPAAGHRCPGELITVALLRAFAVRLARLDHTLPDQDLAIPLNRIPTRPRSGVLIQVRRPG</sequence>
<comment type="cofactor">
    <cofactor evidence="1 8">
        <name>heme</name>
        <dbReference type="ChEBI" id="CHEBI:30413"/>
    </cofactor>
</comment>
<dbReference type="GO" id="GO:0005506">
    <property type="term" value="F:iron ion binding"/>
    <property type="evidence" value="ECO:0007669"/>
    <property type="project" value="InterPro"/>
</dbReference>
<evidence type="ECO:0000256" key="2">
    <source>
        <dbReference type="ARBA" id="ARBA00010617"/>
    </source>
</evidence>
<keyword evidence="7" id="KW-0503">Monooxygenase</keyword>
<comment type="similarity">
    <text evidence="2">Belongs to the cytochrome P450 family.</text>
</comment>
<proteinExistence type="inferred from homology"/>
<evidence type="ECO:0000256" key="8">
    <source>
        <dbReference type="PIRSR" id="PIRSR602401-1"/>
    </source>
</evidence>
<dbReference type="InterPro" id="IPR002401">
    <property type="entry name" value="Cyt_P450_E_grp-I"/>
</dbReference>
<dbReference type="PRINTS" id="PR00463">
    <property type="entry name" value="EP450I"/>
</dbReference>
<dbReference type="STRING" id="145854.GA0074692_3273"/>
<dbReference type="OrthoDB" id="9764248at2"/>
<reference evidence="10" key="1">
    <citation type="submission" date="2016-06" db="EMBL/GenBank/DDBJ databases">
        <authorList>
            <person name="Varghese N."/>
            <person name="Submissions Spin"/>
        </authorList>
    </citation>
    <scope>NUCLEOTIDE SEQUENCE [LARGE SCALE GENOMIC DNA]</scope>
    <source>
        <strain evidence="10">DSM 43817</strain>
    </source>
</reference>
<name>A0A1C6SRL8_9ACTN</name>
<dbReference type="AlphaFoldDB" id="A0A1C6SRL8"/>
<evidence type="ECO:0000256" key="4">
    <source>
        <dbReference type="ARBA" id="ARBA00022723"/>
    </source>
</evidence>
<feature type="binding site" description="axial binding residue" evidence="8">
    <location>
        <position position="361"/>
    </location>
    <ligand>
        <name>heme</name>
        <dbReference type="ChEBI" id="CHEBI:30413"/>
    </ligand>
    <ligandPart>
        <name>Fe</name>
        <dbReference type="ChEBI" id="CHEBI:18248"/>
    </ligandPart>
</feature>
<dbReference type="GO" id="GO:0004497">
    <property type="term" value="F:monooxygenase activity"/>
    <property type="evidence" value="ECO:0007669"/>
    <property type="project" value="UniProtKB-KW"/>
</dbReference>
<evidence type="ECO:0000256" key="6">
    <source>
        <dbReference type="ARBA" id="ARBA00023004"/>
    </source>
</evidence>
<dbReference type="InterPro" id="IPR001128">
    <property type="entry name" value="Cyt_P450"/>
</dbReference>
<dbReference type="GO" id="GO:0016125">
    <property type="term" value="P:sterol metabolic process"/>
    <property type="evidence" value="ECO:0007669"/>
    <property type="project" value="TreeGrafter"/>
</dbReference>
<accession>A0A1C6SRL8</accession>
<dbReference type="GO" id="GO:0016705">
    <property type="term" value="F:oxidoreductase activity, acting on paired donors, with incorporation or reduction of molecular oxygen"/>
    <property type="evidence" value="ECO:0007669"/>
    <property type="project" value="InterPro"/>
</dbReference>
<keyword evidence="3 8" id="KW-0349">Heme</keyword>
<dbReference type="Pfam" id="PF00067">
    <property type="entry name" value="p450"/>
    <property type="match status" value="1"/>
</dbReference>
<dbReference type="SUPFAM" id="SSF48264">
    <property type="entry name" value="Cytochrome P450"/>
    <property type="match status" value="1"/>
</dbReference>
<dbReference type="InterPro" id="IPR036396">
    <property type="entry name" value="Cyt_P450_sf"/>
</dbReference>
<evidence type="ECO:0000256" key="3">
    <source>
        <dbReference type="ARBA" id="ARBA00022617"/>
    </source>
</evidence>
<dbReference type="EMBL" id="FMHW01000002">
    <property type="protein sequence ID" value="SCL32274.1"/>
    <property type="molecule type" value="Genomic_DNA"/>
</dbReference>
<keyword evidence="4 8" id="KW-0479">Metal-binding</keyword>
<dbReference type="PANTHER" id="PTHR24286:SF24">
    <property type="entry name" value="LANOSTEROL 14-ALPHA DEMETHYLASE"/>
    <property type="match status" value="1"/>
</dbReference>
<evidence type="ECO:0000256" key="1">
    <source>
        <dbReference type="ARBA" id="ARBA00001971"/>
    </source>
</evidence>
<protein>
    <submittedName>
        <fullName evidence="9">Fatty-acid peroxygenase</fullName>
    </submittedName>
</protein>